<dbReference type="EMBL" id="JAACJK010000065">
    <property type="protein sequence ID" value="KAF5334942.1"/>
    <property type="molecule type" value="Genomic_DNA"/>
</dbReference>
<evidence type="ECO:0000259" key="2">
    <source>
        <dbReference type="Pfam" id="PF18717"/>
    </source>
</evidence>
<gene>
    <name evidence="3" type="ORF">D9611_009949</name>
</gene>
<dbReference type="Proteomes" id="UP000541558">
    <property type="component" value="Unassembled WGS sequence"/>
</dbReference>
<sequence length="855" mass="95270">MATRKKRRRKDEDDLDDEAQHSFPSELLEAVAETSYWTSPTKPQRIFEEAKSPRKRVVKKVLAQSSQTAGAFKEDDEGAWTQEVPSSQATGASGIEDGGTISDVVPDQAPDDGDFGSWVGSEVIDPDLGWIGEDDDFEDYVDAVTSHVAGYSHLHTSLFVVQGWDSNKRQTTDAWYHMRFQTSDVGQLDTGCTCPKALNRNLCVHRRYFQDYEVESIILEKNAEGTEDRDVAGDKDRTGRHRLESLYSVQSMSSSELKGRAIVSNILSRSESTWKCSKDTGLLSCYHINKARERYPDVPEDEIEDLEDFVDSSLDSLSIGELARGPGTTVSYLPIHPPFWARIPSDPKLYSDPPPARTPPDGPFPLQADSSCNCGTTRTFFNRDGLKKTKRCKLYTLLTVHDEIEVQVCPVCPSVRRKRIGPDLRAHGIFNFNNSALVSHELLDEYTSCFTSSETPFTAWYTQLSRRYLLSGKEFMGDDLFRAVWFAYVSLQKFDNDMSCTVCGPSPETVIWDGITLAFGRKHLSGSLRPPTFTMPDSVRRPNVKYKPKQQLLPLATLRRRFRATMERPTHPDRIEDGEEEGGVDGAKSPSKKSRAKPKAKKGGTASNPDTPSKRAQAIPETSTPSLSPMKPQANSAAISLSTVAVSTEATGATEGTLEDAGPTPLPATNPNENLRRRQALLVEDYLEKVDSVTEDMRKECPALAQLYTMHYGRAAFWSGHKPPAVIKNLFRQIAAEESVLQLVNYTALLKLREFVAKPDVNVAYKLRPIPSLNKVINHSDVDLADLLGVMTWIEKKARATLKALIVEPPLPPPNIHILPNDHLDWITRTKKNRHQASNVGIDAGSITLNMENDD</sequence>
<feature type="compositionally biased region" description="Basic and acidic residues" evidence="1">
    <location>
        <begin position="564"/>
        <end position="575"/>
    </location>
</feature>
<proteinExistence type="predicted"/>
<comment type="caution">
    <text evidence="3">The sequence shown here is derived from an EMBL/GenBank/DDBJ whole genome shotgun (WGS) entry which is preliminary data.</text>
</comment>
<organism evidence="3 4">
    <name type="scientific">Ephemerocybe angulata</name>
    <dbReference type="NCBI Taxonomy" id="980116"/>
    <lineage>
        <taxon>Eukaryota</taxon>
        <taxon>Fungi</taxon>
        <taxon>Dikarya</taxon>
        <taxon>Basidiomycota</taxon>
        <taxon>Agaricomycotina</taxon>
        <taxon>Agaricomycetes</taxon>
        <taxon>Agaricomycetidae</taxon>
        <taxon>Agaricales</taxon>
        <taxon>Agaricineae</taxon>
        <taxon>Psathyrellaceae</taxon>
        <taxon>Ephemerocybe</taxon>
    </lineage>
</organism>
<reference evidence="3 4" key="1">
    <citation type="journal article" date="2020" name="ISME J.">
        <title>Uncovering the hidden diversity of litter-decomposition mechanisms in mushroom-forming fungi.</title>
        <authorList>
            <person name="Floudas D."/>
            <person name="Bentzer J."/>
            <person name="Ahren D."/>
            <person name="Johansson T."/>
            <person name="Persson P."/>
            <person name="Tunlid A."/>
        </authorList>
    </citation>
    <scope>NUCLEOTIDE SEQUENCE [LARGE SCALE GENOMIC DNA]</scope>
    <source>
        <strain evidence="3 4">CBS 175.51</strain>
    </source>
</reference>
<evidence type="ECO:0000256" key="1">
    <source>
        <dbReference type="SAM" id="MobiDB-lite"/>
    </source>
</evidence>
<dbReference type="OrthoDB" id="5598737at2759"/>
<feature type="region of interest" description="Disordered" evidence="1">
    <location>
        <begin position="1"/>
        <end position="114"/>
    </location>
</feature>
<evidence type="ECO:0000313" key="4">
    <source>
        <dbReference type="Proteomes" id="UP000541558"/>
    </source>
</evidence>
<feature type="compositionally biased region" description="Polar residues" evidence="1">
    <location>
        <begin position="620"/>
        <end position="635"/>
    </location>
</feature>
<feature type="compositionally biased region" description="Basic residues" evidence="1">
    <location>
        <begin position="590"/>
        <end position="602"/>
    </location>
</feature>
<feature type="region of interest" description="Disordered" evidence="1">
    <location>
        <begin position="557"/>
        <end position="635"/>
    </location>
</feature>
<dbReference type="Pfam" id="PF18717">
    <property type="entry name" value="CxC4"/>
    <property type="match status" value="1"/>
</dbReference>
<keyword evidence="4" id="KW-1185">Reference proteome</keyword>
<feature type="domain" description="HMG" evidence="2">
    <location>
        <begin position="360"/>
        <end position="488"/>
    </location>
</feature>
<dbReference type="InterPro" id="IPR040648">
    <property type="entry name" value="HMGXB3_CxC4"/>
</dbReference>
<evidence type="ECO:0000313" key="3">
    <source>
        <dbReference type="EMBL" id="KAF5334942.1"/>
    </source>
</evidence>
<protein>
    <recommendedName>
        <fullName evidence="2">HMG domain-containing protein</fullName>
    </recommendedName>
</protein>
<feature type="region of interest" description="Disordered" evidence="1">
    <location>
        <begin position="648"/>
        <end position="674"/>
    </location>
</feature>
<name>A0A8H5C6L5_9AGAR</name>
<dbReference type="AlphaFoldDB" id="A0A8H5C6L5"/>
<accession>A0A8H5C6L5</accession>